<feature type="region of interest" description="Disordered" evidence="7">
    <location>
        <begin position="484"/>
        <end position="505"/>
    </location>
</feature>
<protein>
    <recommendedName>
        <fullName evidence="6">Amino acid transporter</fullName>
    </recommendedName>
</protein>
<keyword evidence="6" id="KW-0769">Symport</keyword>
<keyword evidence="3 6" id="KW-0812">Transmembrane</keyword>
<reference evidence="8" key="1">
    <citation type="journal article" date="2020" name="Stud. Mycol.">
        <title>101 Dothideomycetes genomes: a test case for predicting lifestyles and emergence of pathogens.</title>
        <authorList>
            <person name="Haridas S."/>
            <person name="Albert R."/>
            <person name="Binder M."/>
            <person name="Bloem J."/>
            <person name="Labutti K."/>
            <person name="Salamov A."/>
            <person name="Andreopoulos B."/>
            <person name="Baker S."/>
            <person name="Barry K."/>
            <person name="Bills G."/>
            <person name="Bluhm B."/>
            <person name="Cannon C."/>
            <person name="Castanera R."/>
            <person name="Culley D."/>
            <person name="Daum C."/>
            <person name="Ezra D."/>
            <person name="Gonzalez J."/>
            <person name="Henrissat B."/>
            <person name="Kuo A."/>
            <person name="Liang C."/>
            <person name="Lipzen A."/>
            <person name="Lutzoni F."/>
            <person name="Magnuson J."/>
            <person name="Mondo S."/>
            <person name="Nolan M."/>
            <person name="Ohm R."/>
            <person name="Pangilinan J."/>
            <person name="Park H.-J."/>
            <person name="Ramirez L."/>
            <person name="Alfaro M."/>
            <person name="Sun H."/>
            <person name="Tritt A."/>
            <person name="Yoshinaga Y."/>
            <person name="Zwiers L.-H."/>
            <person name="Turgeon B."/>
            <person name="Goodwin S."/>
            <person name="Spatafora J."/>
            <person name="Crous P."/>
            <person name="Grigoriev I."/>
        </authorList>
    </citation>
    <scope>NUCLEOTIDE SEQUENCE</scope>
    <source>
        <strain evidence="8">CBS 110217</strain>
    </source>
</reference>
<dbReference type="PRINTS" id="PR00173">
    <property type="entry name" value="EDTRNSPORT"/>
</dbReference>
<feature type="transmembrane region" description="Helical" evidence="6">
    <location>
        <begin position="421"/>
        <end position="449"/>
    </location>
</feature>
<dbReference type="Gene3D" id="1.10.3860.10">
    <property type="entry name" value="Sodium:dicarboxylate symporter"/>
    <property type="match status" value="1"/>
</dbReference>
<keyword evidence="5 6" id="KW-0472">Membrane</keyword>
<feature type="region of interest" description="Disordered" evidence="7">
    <location>
        <begin position="1"/>
        <end position="37"/>
    </location>
</feature>
<comment type="similarity">
    <text evidence="6">Belongs to the dicarboxylate/amino acid:cation symporter (DAACS) (TC 2.A.23) family.</text>
</comment>
<keyword evidence="4 6" id="KW-1133">Transmembrane helix</keyword>
<dbReference type="AlphaFoldDB" id="A0A9P4H3A6"/>
<evidence type="ECO:0000256" key="6">
    <source>
        <dbReference type="RuleBase" id="RU361216"/>
    </source>
</evidence>
<dbReference type="Pfam" id="PF00375">
    <property type="entry name" value="SDF"/>
    <property type="match status" value="1"/>
</dbReference>
<feature type="compositionally biased region" description="Basic and acidic residues" evidence="7">
    <location>
        <begin position="493"/>
        <end position="505"/>
    </location>
</feature>
<keyword evidence="2 6" id="KW-0813">Transport</keyword>
<dbReference type="GO" id="GO:0015501">
    <property type="term" value="F:glutamate:sodium symporter activity"/>
    <property type="evidence" value="ECO:0007669"/>
    <property type="project" value="TreeGrafter"/>
</dbReference>
<feature type="transmembrane region" description="Helical" evidence="6">
    <location>
        <begin position="96"/>
        <end position="117"/>
    </location>
</feature>
<dbReference type="OrthoDB" id="5877963at2759"/>
<keyword evidence="9" id="KW-1185">Reference proteome</keyword>
<dbReference type="GO" id="GO:0005886">
    <property type="term" value="C:plasma membrane"/>
    <property type="evidence" value="ECO:0007669"/>
    <property type="project" value="TreeGrafter"/>
</dbReference>
<proteinExistence type="inferred from homology"/>
<feature type="transmembrane region" description="Helical" evidence="6">
    <location>
        <begin position="282"/>
        <end position="307"/>
    </location>
</feature>
<evidence type="ECO:0000256" key="1">
    <source>
        <dbReference type="ARBA" id="ARBA00004141"/>
    </source>
</evidence>
<evidence type="ECO:0000256" key="7">
    <source>
        <dbReference type="SAM" id="MobiDB-lite"/>
    </source>
</evidence>
<feature type="transmembrane region" description="Helical" evidence="6">
    <location>
        <begin position="377"/>
        <end position="401"/>
    </location>
</feature>
<dbReference type="Proteomes" id="UP000799777">
    <property type="component" value="Unassembled WGS sequence"/>
</dbReference>
<sequence>MGEVVEIREDKKARSGSTSSPSSEPYGNVPASHGIPKTNIAQPQKETFWQRVKKPGSVWQNIIVALLAIAIGLIVITQVEEVHPAAIAITAIPGTLWLRALRAVVLPMIVTAMIMAIQRLRAMTQGDGKADKLARRLIGYYVVTTFTAVAHSCLLVGLVWSKLMQTVSGEQLAVSEEDQETINERKDVAIHDVVVDMFNSLVPQNVVNALATDSLLAVLVTAVVVGYVIKPGGALMRAAEEVEVIIMRIITVLINLAPIGVFFLIMPNLFRLDIAEIGMNLGILIGRTLVGMALHLFIIIPIIFFAITRKNPYTLWSKCSPAWITAWGTASSAATLPVTIRCVLERGNADFLIGVPVTVTKFAVPLGCLINMDGTAIYFPIVVVFLAATQGITLNAADYIIVVLFSTLASIRTTPIPSSSLVLTVMIAGSIGVPITGMYAVVVAIDWFLDRFRTAVNVSCDTFAAVIVTKITGIKDGDGETQYTEELNASPDSLREVPARGEEKV</sequence>
<dbReference type="GO" id="GO:0015175">
    <property type="term" value="F:neutral L-amino acid transmembrane transporter activity"/>
    <property type="evidence" value="ECO:0007669"/>
    <property type="project" value="TreeGrafter"/>
</dbReference>
<gene>
    <name evidence="8" type="ORF">EK21DRAFT_72500</name>
</gene>
<dbReference type="InterPro" id="IPR001991">
    <property type="entry name" value="Na-dicarboxylate_symporter"/>
</dbReference>
<feature type="transmembrane region" description="Helical" evidence="6">
    <location>
        <begin position="249"/>
        <end position="270"/>
    </location>
</feature>
<dbReference type="SUPFAM" id="SSF118215">
    <property type="entry name" value="Proton glutamate symport protein"/>
    <property type="match status" value="1"/>
</dbReference>
<feature type="transmembrane region" description="Helical" evidence="6">
    <location>
        <begin position="138"/>
        <end position="160"/>
    </location>
</feature>
<evidence type="ECO:0000256" key="5">
    <source>
        <dbReference type="ARBA" id="ARBA00023136"/>
    </source>
</evidence>
<dbReference type="PANTHER" id="PTHR11958:SF63">
    <property type="entry name" value="AMINO ACID TRANSPORTER"/>
    <property type="match status" value="1"/>
</dbReference>
<feature type="compositionally biased region" description="Basic and acidic residues" evidence="7">
    <location>
        <begin position="1"/>
        <end position="13"/>
    </location>
</feature>
<feature type="transmembrane region" description="Helical" evidence="6">
    <location>
        <begin position="206"/>
        <end position="229"/>
    </location>
</feature>
<feature type="transmembrane region" description="Helical" evidence="6">
    <location>
        <begin position="58"/>
        <end position="76"/>
    </location>
</feature>
<dbReference type="InterPro" id="IPR036458">
    <property type="entry name" value="Na:dicarbo_symporter_sf"/>
</dbReference>
<comment type="subcellular location">
    <subcellularLocation>
        <location evidence="1 6">Membrane</location>
        <topology evidence="1 6">Multi-pass membrane protein</topology>
    </subcellularLocation>
</comment>
<comment type="caution">
    <text evidence="8">The sequence shown here is derived from an EMBL/GenBank/DDBJ whole genome shotgun (WGS) entry which is preliminary data.</text>
</comment>
<evidence type="ECO:0000256" key="3">
    <source>
        <dbReference type="ARBA" id="ARBA00022692"/>
    </source>
</evidence>
<organism evidence="8 9">
    <name type="scientific">Setomelanomma holmii</name>
    <dbReference type="NCBI Taxonomy" id="210430"/>
    <lineage>
        <taxon>Eukaryota</taxon>
        <taxon>Fungi</taxon>
        <taxon>Dikarya</taxon>
        <taxon>Ascomycota</taxon>
        <taxon>Pezizomycotina</taxon>
        <taxon>Dothideomycetes</taxon>
        <taxon>Pleosporomycetidae</taxon>
        <taxon>Pleosporales</taxon>
        <taxon>Pleosporineae</taxon>
        <taxon>Phaeosphaeriaceae</taxon>
        <taxon>Setomelanomma</taxon>
    </lineage>
</organism>
<evidence type="ECO:0000256" key="2">
    <source>
        <dbReference type="ARBA" id="ARBA00022448"/>
    </source>
</evidence>
<dbReference type="EMBL" id="ML978230">
    <property type="protein sequence ID" value="KAF2027206.1"/>
    <property type="molecule type" value="Genomic_DNA"/>
</dbReference>
<evidence type="ECO:0000313" key="9">
    <source>
        <dbReference type="Proteomes" id="UP000799777"/>
    </source>
</evidence>
<name>A0A9P4H3A6_9PLEO</name>
<accession>A0A9P4H3A6</accession>
<dbReference type="InterPro" id="IPR050746">
    <property type="entry name" value="DAACS"/>
</dbReference>
<dbReference type="PANTHER" id="PTHR11958">
    <property type="entry name" value="SODIUM/DICARBOXYLATE SYMPORTER-RELATED"/>
    <property type="match status" value="1"/>
</dbReference>
<evidence type="ECO:0000313" key="8">
    <source>
        <dbReference type="EMBL" id="KAF2027206.1"/>
    </source>
</evidence>
<evidence type="ECO:0000256" key="4">
    <source>
        <dbReference type="ARBA" id="ARBA00022989"/>
    </source>
</evidence>
<dbReference type="GO" id="GO:0005313">
    <property type="term" value="F:L-glutamate transmembrane transporter activity"/>
    <property type="evidence" value="ECO:0007669"/>
    <property type="project" value="TreeGrafter"/>
</dbReference>